<dbReference type="PROSITE" id="PS50297">
    <property type="entry name" value="ANK_REP_REGION"/>
    <property type="match status" value="1"/>
</dbReference>
<protein>
    <submittedName>
        <fullName evidence="6">Uncharacterized protein</fullName>
    </submittedName>
</protein>
<feature type="repeat" description="ANK" evidence="2">
    <location>
        <begin position="519"/>
        <end position="542"/>
    </location>
</feature>
<keyword evidence="2" id="KW-0040">ANK repeat</keyword>
<dbReference type="SMART" id="SM00248">
    <property type="entry name" value="ANK"/>
    <property type="match status" value="3"/>
</dbReference>
<evidence type="ECO:0000256" key="3">
    <source>
        <dbReference type="SAM" id="Phobius"/>
    </source>
</evidence>
<gene>
    <name evidence="6" type="ORF">AOQ84DRAFT_199979</name>
</gene>
<dbReference type="PROSITE" id="PS50088">
    <property type="entry name" value="ANK_REPEAT"/>
    <property type="match status" value="1"/>
</dbReference>
<keyword evidence="1" id="KW-0677">Repeat</keyword>
<accession>A0A8E2ENW1</accession>
<dbReference type="Pfam" id="PF22939">
    <property type="entry name" value="WHD_GPIID"/>
    <property type="match status" value="1"/>
</dbReference>
<dbReference type="Proteomes" id="UP000250140">
    <property type="component" value="Unassembled WGS sequence"/>
</dbReference>
<dbReference type="InterPro" id="IPR002110">
    <property type="entry name" value="Ankyrin_rpt"/>
</dbReference>
<dbReference type="EMBL" id="KV751033">
    <property type="protein sequence ID" value="OCL01946.1"/>
    <property type="molecule type" value="Genomic_DNA"/>
</dbReference>
<dbReference type="OrthoDB" id="195446at2759"/>
<feature type="domain" description="Nephrocystin 3-like N-terminal" evidence="5">
    <location>
        <begin position="23"/>
        <end position="187"/>
    </location>
</feature>
<reference evidence="6 7" key="1">
    <citation type="journal article" date="2016" name="Nat. Commun.">
        <title>Ectomycorrhizal ecology is imprinted in the genome of the dominant symbiotic fungus Cenococcum geophilum.</title>
        <authorList>
            <consortium name="DOE Joint Genome Institute"/>
            <person name="Peter M."/>
            <person name="Kohler A."/>
            <person name="Ohm R.A."/>
            <person name="Kuo A."/>
            <person name="Krutzmann J."/>
            <person name="Morin E."/>
            <person name="Arend M."/>
            <person name="Barry K.W."/>
            <person name="Binder M."/>
            <person name="Choi C."/>
            <person name="Clum A."/>
            <person name="Copeland A."/>
            <person name="Grisel N."/>
            <person name="Haridas S."/>
            <person name="Kipfer T."/>
            <person name="LaButti K."/>
            <person name="Lindquist E."/>
            <person name="Lipzen A."/>
            <person name="Maire R."/>
            <person name="Meier B."/>
            <person name="Mihaltcheva S."/>
            <person name="Molinier V."/>
            <person name="Murat C."/>
            <person name="Poggeler S."/>
            <person name="Quandt C.A."/>
            <person name="Sperisen C."/>
            <person name="Tritt A."/>
            <person name="Tisserant E."/>
            <person name="Crous P.W."/>
            <person name="Henrissat B."/>
            <person name="Nehls U."/>
            <person name="Egli S."/>
            <person name="Spatafora J.W."/>
            <person name="Grigoriev I.V."/>
            <person name="Martin F.M."/>
        </authorList>
    </citation>
    <scope>NUCLEOTIDE SEQUENCE [LARGE SCALE GENOMIC DNA]</scope>
    <source>
        <strain evidence="6 7">CBS 207.34</strain>
    </source>
</reference>
<dbReference type="Pfam" id="PF12796">
    <property type="entry name" value="Ank_2"/>
    <property type="match status" value="1"/>
</dbReference>
<feature type="transmembrane region" description="Helical" evidence="3">
    <location>
        <begin position="623"/>
        <end position="643"/>
    </location>
</feature>
<evidence type="ECO:0000259" key="4">
    <source>
        <dbReference type="Pfam" id="PF22939"/>
    </source>
</evidence>
<organism evidence="6 7">
    <name type="scientific">Glonium stellatum</name>
    <dbReference type="NCBI Taxonomy" id="574774"/>
    <lineage>
        <taxon>Eukaryota</taxon>
        <taxon>Fungi</taxon>
        <taxon>Dikarya</taxon>
        <taxon>Ascomycota</taxon>
        <taxon>Pezizomycotina</taxon>
        <taxon>Dothideomycetes</taxon>
        <taxon>Pleosporomycetidae</taxon>
        <taxon>Gloniales</taxon>
        <taxon>Gloniaceae</taxon>
        <taxon>Glonium</taxon>
    </lineage>
</organism>
<evidence type="ECO:0000256" key="1">
    <source>
        <dbReference type="ARBA" id="ARBA00022737"/>
    </source>
</evidence>
<dbReference type="Gene3D" id="3.40.50.300">
    <property type="entry name" value="P-loop containing nucleotide triphosphate hydrolases"/>
    <property type="match status" value="1"/>
</dbReference>
<proteinExistence type="predicted"/>
<evidence type="ECO:0000259" key="5">
    <source>
        <dbReference type="Pfam" id="PF24883"/>
    </source>
</evidence>
<dbReference type="AlphaFoldDB" id="A0A8E2ENW1"/>
<dbReference type="PANTHER" id="PTHR10039">
    <property type="entry name" value="AMELOGENIN"/>
    <property type="match status" value="1"/>
</dbReference>
<dbReference type="InterPro" id="IPR027417">
    <property type="entry name" value="P-loop_NTPase"/>
</dbReference>
<evidence type="ECO:0000313" key="6">
    <source>
        <dbReference type="EMBL" id="OCL01946.1"/>
    </source>
</evidence>
<keyword evidence="3" id="KW-0472">Membrane</keyword>
<name>A0A8E2ENW1_9PEZI</name>
<dbReference type="SUPFAM" id="SSF48403">
    <property type="entry name" value="Ankyrin repeat"/>
    <property type="match status" value="1"/>
</dbReference>
<dbReference type="InterPro" id="IPR036770">
    <property type="entry name" value="Ankyrin_rpt-contain_sf"/>
</dbReference>
<sequence length="644" mass="72025">MQWLSPIDFAAQQYDIISRKEEGTGQWFLDSAQFHAWQQGPDRTLFCPGIPGAGKTMVAAIAIDHLCKRARSEDLGVAYLFCNYKAQAEQTYAVLLATVLKQLMYGRPDIAGPVTRMHESHEKQNNRPSPDEIFRALQSACSAYSTVYLVVDALDECTDRDRARTKLIDRLRELQAKISVRVMFTSRFIPEIREKFQSDPMLEVRASEHDVRRYVAGQLPRLPKCIQRSSELIQSVQDKIAEAVDGMFLLARLHVDSLLDKKTTQKVKTTLQALKGGAESLEIAYNEAIERIEGQLNGDKLLAKQALSWITYAQRPLSTQELCHALAIEIGDSELDPDAVYDIDDILSVCAGLVIVDSESNAVRLVHYTTQEYFKRTRLEWLPNAQQDIALACVTYLSMDAFLNGSCNSDEAFEARLRDHMFLNYAARHWASHANTTQEAISGPALAFLRNERLVLATTQAALIGTYGPNGYSLSGYSQMFPRQTNGLHLAARQGCTYLAGMLLKELECSIDADSKDGNDQTPLLLAAQHGHEAVVRLLVERDDVEADAKDRFGQTPLSWAAGAGEEAVVRLLSSGTTSKSTRRTLKIGRRCHGWQRAGMRQSCGCLNWLLLQHLFRYRQSSLYLYLLSSGNFFFITSMAAAIC</sequence>
<keyword evidence="3" id="KW-0812">Transmembrane</keyword>
<dbReference type="Pfam" id="PF24883">
    <property type="entry name" value="NPHP3_N"/>
    <property type="match status" value="1"/>
</dbReference>
<dbReference type="InterPro" id="IPR054471">
    <property type="entry name" value="GPIID_WHD"/>
</dbReference>
<feature type="domain" description="GPI inositol-deacylase winged helix" evidence="4">
    <location>
        <begin position="298"/>
        <end position="376"/>
    </location>
</feature>
<evidence type="ECO:0000256" key="2">
    <source>
        <dbReference type="PROSITE-ProRule" id="PRU00023"/>
    </source>
</evidence>
<dbReference type="PANTHER" id="PTHR10039:SF15">
    <property type="entry name" value="NACHT DOMAIN-CONTAINING PROTEIN"/>
    <property type="match status" value="1"/>
</dbReference>
<dbReference type="InterPro" id="IPR056884">
    <property type="entry name" value="NPHP3-like_N"/>
</dbReference>
<dbReference type="Gene3D" id="1.25.40.20">
    <property type="entry name" value="Ankyrin repeat-containing domain"/>
    <property type="match status" value="1"/>
</dbReference>
<evidence type="ECO:0000313" key="7">
    <source>
        <dbReference type="Proteomes" id="UP000250140"/>
    </source>
</evidence>
<keyword evidence="3" id="KW-1133">Transmembrane helix</keyword>
<keyword evidence="7" id="KW-1185">Reference proteome</keyword>
<dbReference type="SUPFAM" id="SSF52540">
    <property type="entry name" value="P-loop containing nucleoside triphosphate hydrolases"/>
    <property type="match status" value="1"/>
</dbReference>